<evidence type="ECO:0000313" key="2">
    <source>
        <dbReference type="EMBL" id="EPQ49723.1"/>
    </source>
</evidence>
<evidence type="ECO:0000313" key="3">
    <source>
        <dbReference type="Proteomes" id="UP000030669"/>
    </source>
</evidence>
<proteinExistence type="predicted"/>
<feature type="compositionally biased region" description="Low complexity" evidence="1">
    <location>
        <begin position="1"/>
        <end position="25"/>
    </location>
</feature>
<protein>
    <submittedName>
        <fullName evidence="2">Uncharacterized protein</fullName>
    </submittedName>
</protein>
<gene>
    <name evidence="2" type="ORF">GLOTRDRAFT_134691</name>
</gene>
<organism evidence="2 3">
    <name type="scientific">Gloeophyllum trabeum (strain ATCC 11539 / FP-39264 / Madison 617)</name>
    <name type="common">Brown rot fungus</name>
    <dbReference type="NCBI Taxonomy" id="670483"/>
    <lineage>
        <taxon>Eukaryota</taxon>
        <taxon>Fungi</taxon>
        <taxon>Dikarya</taxon>
        <taxon>Basidiomycota</taxon>
        <taxon>Agaricomycotina</taxon>
        <taxon>Agaricomycetes</taxon>
        <taxon>Gloeophyllales</taxon>
        <taxon>Gloeophyllaceae</taxon>
        <taxon>Gloeophyllum</taxon>
    </lineage>
</organism>
<dbReference type="HOGENOM" id="CLU_765153_0_0_1"/>
<dbReference type="GeneID" id="19303141"/>
<keyword evidence="3" id="KW-1185">Reference proteome</keyword>
<dbReference type="eggNOG" id="ENOG502SS6K">
    <property type="taxonomic scope" value="Eukaryota"/>
</dbReference>
<accession>S7PQI0</accession>
<dbReference type="OrthoDB" id="3060725at2759"/>
<reference evidence="2 3" key="1">
    <citation type="journal article" date="2012" name="Science">
        <title>The Paleozoic origin of enzymatic lignin decomposition reconstructed from 31 fungal genomes.</title>
        <authorList>
            <person name="Floudas D."/>
            <person name="Binder M."/>
            <person name="Riley R."/>
            <person name="Barry K."/>
            <person name="Blanchette R.A."/>
            <person name="Henrissat B."/>
            <person name="Martinez A.T."/>
            <person name="Otillar R."/>
            <person name="Spatafora J.W."/>
            <person name="Yadav J.S."/>
            <person name="Aerts A."/>
            <person name="Benoit I."/>
            <person name="Boyd A."/>
            <person name="Carlson A."/>
            <person name="Copeland A."/>
            <person name="Coutinho P.M."/>
            <person name="de Vries R.P."/>
            <person name="Ferreira P."/>
            <person name="Findley K."/>
            <person name="Foster B."/>
            <person name="Gaskell J."/>
            <person name="Glotzer D."/>
            <person name="Gorecki P."/>
            <person name="Heitman J."/>
            <person name="Hesse C."/>
            <person name="Hori C."/>
            <person name="Igarashi K."/>
            <person name="Jurgens J.A."/>
            <person name="Kallen N."/>
            <person name="Kersten P."/>
            <person name="Kohler A."/>
            <person name="Kuees U."/>
            <person name="Kumar T.K.A."/>
            <person name="Kuo A."/>
            <person name="LaButti K."/>
            <person name="Larrondo L.F."/>
            <person name="Lindquist E."/>
            <person name="Ling A."/>
            <person name="Lombard V."/>
            <person name="Lucas S."/>
            <person name="Lundell T."/>
            <person name="Martin R."/>
            <person name="McLaughlin D.J."/>
            <person name="Morgenstern I."/>
            <person name="Morin E."/>
            <person name="Murat C."/>
            <person name="Nagy L.G."/>
            <person name="Nolan M."/>
            <person name="Ohm R.A."/>
            <person name="Patyshakuliyeva A."/>
            <person name="Rokas A."/>
            <person name="Ruiz-Duenas F.J."/>
            <person name="Sabat G."/>
            <person name="Salamov A."/>
            <person name="Samejima M."/>
            <person name="Schmutz J."/>
            <person name="Slot J.C."/>
            <person name="St John F."/>
            <person name="Stenlid J."/>
            <person name="Sun H."/>
            <person name="Sun S."/>
            <person name="Syed K."/>
            <person name="Tsang A."/>
            <person name="Wiebenga A."/>
            <person name="Young D."/>
            <person name="Pisabarro A."/>
            <person name="Eastwood D.C."/>
            <person name="Martin F."/>
            <person name="Cullen D."/>
            <person name="Grigoriev I.V."/>
            <person name="Hibbett D.S."/>
        </authorList>
    </citation>
    <scope>NUCLEOTIDE SEQUENCE [LARGE SCALE GENOMIC DNA]</scope>
    <source>
        <strain evidence="2 3">ATCC 11539</strain>
    </source>
</reference>
<feature type="region of interest" description="Disordered" evidence="1">
    <location>
        <begin position="340"/>
        <end position="396"/>
    </location>
</feature>
<feature type="region of interest" description="Disordered" evidence="1">
    <location>
        <begin position="1"/>
        <end position="33"/>
    </location>
</feature>
<dbReference type="AlphaFoldDB" id="S7PQI0"/>
<dbReference type="EMBL" id="KB469698">
    <property type="protein sequence ID" value="EPQ49723.1"/>
    <property type="molecule type" value="Genomic_DNA"/>
</dbReference>
<dbReference type="Proteomes" id="UP000030669">
    <property type="component" value="Unassembled WGS sequence"/>
</dbReference>
<name>S7PQI0_GLOTA</name>
<evidence type="ECO:0000256" key="1">
    <source>
        <dbReference type="SAM" id="MobiDB-lite"/>
    </source>
</evidence>
<dbReference type="OMA" id="FLANCEY"/>
<dbReference type="KEGG" id="gtr:GLOTRDRAFT_134691"/>
<sequence>MPSDASSPSTLSSPSSDTGRSDGPPNTTTQDVPAYLVRRLDTGVYERLEQAIEAMGKAALGFNDITTDFNLQDGQWNNGHQRYIDNNGNRFTANVWGEVRSSEDGTKLDAKGNHYPDWTPITDDTNIKNVLVIGEPGDAARFDKLHAFWHNQLVTLQDVRRFDEEREEDDKNNHDTRFRINNWLRPPRGDAREDRNLIALTISPAKYVKPDRKDKAVKTPFRPGLSKVKVECSDKASISSNGNNDDVIMQEDHDVPPSFPRLLPDYSGPLYQLKTARVTQPDIVDVNGKLIPPWLLHDKLRPGTLIVANVELVVWVFKKGKEISKTYQVVAHKIKVVDPSDAPAEIPAPGNLKPKPDAATPMTPSAQSKRSFDEFMSPTPSPASSPVKKTRRTTTK</sequence>
<dbReference type="RefSeq" id="XP_007871821.1">
    <property type="nucleotide sequence ID" value="XM_007873630.1"/>
</dbReference>